<name>A0A8J2JBW2_9HEXA</name>
<dbReference type="InterPro" id="IPR048366">
    <property type="entry name" value="TNP-like_GBD"/>
</dbReference>
<sequence length="108" mass="12307">MGQFAGNQMVVYYATQLFSRTVADAILICRTQGILGFEDSYSTEKFTREINDLFDALNTNRSSTAIYNMESEKVDTLRRFSAILRDPSNTFASAVTLESMRDCLEKFF</sequence>
<feature type="domain" description="Transposable element P transposase-like GTP-binding insertion" evidence="1">
    <location>
        <begin position="3"/>
        <end position="62"/>
    </location>
</feature>
<dbReference type="EMBL" id="CAJVCH010028213">
    <property type="protein sequence ID" value="CAG7703818.1"/>
    <property type="molecule type" value="Genomic_DNA"/>
</dbReference>
<accession>A0A8J2JBW2</accession>
<keyword evidence="3" id="KW-1185">Reference proteome</keyword>
<feature type="non-terminal residue" evidence="2">
    <location>
        <position position="1"/>
    </location>
</feature>
<dbReference type="AlphaFoldDB" id="A0A8J2JBW2"/>
<evidence type="ECO:0000313" key="3">
    <source>
        <dbReference type="Proteomes" id="UP000708208"/>
    </source>
</evidence>
<dbReference type="OrthoDB" id="7312725at2759"/>
<dbReference type="Pfam" id="PF21788">
    <property type="entry name" value="TNP-like_GBD"/>
    <property type="match status" value="1"/>
</dbReference>
<dbReference type="Proteomes" id="UP000708208">
    <property type="component" value="Unassembled WGS sequence"/>
</dbReference>
<gene>
    <name evidence="2" type="ORF">AFUS01_LOCUS4513</name>
</gene>
<evidence type="ECO:0000259" key="1">
    <source>
        <dbReference type="Pfam" id="PF21788"/>
    </source>
</evidence>
<comment type="caution">
    <text evidence="2">The sequence shown here is derived from an EMBL/GenBank/DDBJ whole genome shotgun (WGS) entry which is preliminary data.</text>
</comment>
<evidence type="ECO:0000313" key="2">
    <source>
        <dbReference type="EMBL" id="CAG7703818.1"/>
    </source>
</evidence>
<organism evidence="2 3">
    <name type="scientific">Allacma fusca</name>
    <dbReference type="NCBI Taxonomy" id="39272"/>
    <lineage>
        <taxon>Eukaryota</taxon>
        <taxon>Metazoa</taxon>
        <taxon>Ecdysozoa</taxon>
        <taxon>Arthropoda</taxon>
        <taxon>Hexapoda</taxon>
        <taxon>Collembola</taxon>
        <taxon>Symphypleona</taxon>
        <taxon>Sminthuridae</taxon>
        <taxon>Allacma</taxon>
    </lineage>
</organism>
<protein>
    <recommendedName>
        <fullName evidence="1">Transposable element P transposase-like GTP-binding insertion domain-containing protein</fullName>
    </recommendedName>
</protein>
<proteinExistence type="predicted"/>
<reference evidence="2" key="1">
    <citation type="submission" date="2021-06" db="EMBL/GenBank/DDBJ databases">
        <authorList>
            <person name="Hodson N. C."/>
            <person name="Mongue J. A."/>
            <person name="Jaron S. K."/>
        </authorList>
    </citation>
    <scope>NUCLEOTIDE SEQUENCE</scope>
</reference>